<proteinExistence type="predicted"/>
<organism evidence="1 2">
    <name type="scientific">Pangasianodon gigas</name>
    <name type="common">Mekong giant catfish</name>
    <name type="synonym">Pangasius gigas</name>
    <dbReference type="NCBI Taxonomy" id="30993"/>
    <lineage>
        <taxon>Eukaryota</taxon>
        <taxon>Metazoa</taxon>
        <taxon>Chordata</taxon>
        <taxon>Craniata</taxon>
        <taxon>Vertebrata</taxon>
        <taxon>Euteleostomi</taxon>
        <taxon>Actinopterygii</taxon>
        <taxon>Neopterygii</taxon>
        <taxon>Teleostei</taxon>
        <taxon>Ostariophysi</taxon>
        <taxon>Siluriformes</taxon>
        <taxon>Pangasiidae</taxon>
        <taxon>Pangasianodon</taxon>
    </lineage>
</organism>
<feature type="non-terminal residue" evidence="1">
    <location>
        <position position="550"/>
    </location>
</feature>
<accession>A0ACC5XRJ3</accession>
<comment type="caution">
    <text evidence="1">The sequence shown here is derived from an EMBL/GenBank/DDBJ whole genome shotgun (WGS) entry which is preliminary data.</text>
</comment>
<reference evidence="1 2" key="1">
    <citation type="journal article" date="2022" name="bioRxiv">
        <title>An ancient truncated duplication of the anti-Mullerian hormone receptor type 2 gene is a potential conserved master sex determinant in the Pangasiidae catfish family.</title>
        <authorList>
            <person name="Wen M."/>
            <person name="Pan Q."/>
            <person name="Jouanno E."/>
            <person name="Montfort J."/>
            <person name="Zahm M."/>
            <person name="Cabau C."/>
            <person name="Klopp C."/>
            <person name="Iampietro C."/>
            <person name="Roques C."/>
            <person name="Bouchez O."/>
            <person name="Castinel A."/>
            <person name="Donnadieu C."/>
            <person name="Parrinello H."/>
            <person name="Poncet C."/>
            <person name="Belmonte E."/>
            <person name="Gautier V."/>
            <person name="Avarre J.-C."/>
            <person name="Dugue R."/>
            <person name="Gustiano R."/>
            <person name="Ha T.T.T."/>
            <person name="Campet M."/>
            <person name="Sriphairoj K."/>
            <person name="Ribolli J."/>
            <person name="de Almeida F.L."/>
            <person name="Desvignes T."/>
            <person name="Postlethwait J.H."/>
            <person name="Bucao C.F."/>
            <person name="Robinson-Rechavi M."/>
            <person name="Bobe J."/>
            <person name="Herpin A."/>
            <person name="Guiguen Y."/>
        </authorList>
    </citation>
    <scope>NUCLEOTIDE SEQUENCE [LARGE SCALE GENOMIC DNA]</scope>
    <source>
        <strain evidence="1">YG-Dec2019</strain>
    </source>
</reference>
<gene>
    <name evidence="1" type="ORF">PGIGA_G00163770</name>
</gene>
<protein>
    <submittedName>
        <fullName evidence="1">Uncharacterized protein</fullName>
    </submittedName>
</protein>
<name>A0ACC5XRJ3_PANGG</name>
<evidence type="ECO:0000313" key="1">
    <source>
        <dbReference type="EMBL" id="MCI4393969.1"/>
    </source>
</evidence>
<keyword evidence="2" id="KW-1185">Reference proteome</keyword>
<dbReference type="EMBL" id="CM040479">
    <property type="protein sequence ID" value="MCI4393969.1"/>
    <property type="molecule type" value="Genomic_DNA"/>
</dbReference>
<dbReference type="Proteomes" id="UP000829447">
    <property type="component" value="Linkage Group LG26"/>
</dbReference>
<sequence>MSDSDDSSSFPFSSTRKNPPREVKRQSSNNQSAKGQCDIDVQSTECKSLNTRPNFQGDKQDDSSSSRHWAIKENEKKNINEKLKETEKENMRLERALEEANGKKTETEEKNARLERLLDEANGKKTETEEKNARLEKALEEANGKKTETEEKNARLERALEEANRKKTETEEKNARLESALEKNSRYLIGLTSVLIVVPLCIGLHLAFKGHEMNHHELRLMLVGKTGAGKSASGNTILGEEAFRVEASPASVTASCMKKNKVLDGRNITIIDTPGVMDTWLISNQAAHNAHECISMSSPVPHVFLLVIRLGRFTVEECNAVKWIQENFGEEALKFTMILFTGGDLLEGKPVEKFISNSYDLQNLVDTCEARYHVFNNYEQSNRTQVTELFEKIDVLLHKNMGYFYTKELHQKVQRSTREEEERKRVILEKEIKMEEERKRMMLQKEIKTVEETKRATMEKLIREEEKIKSEQRANEVKEEAQRECNSREREIRQEEELKRNQQKEEMEVEERRKINEMAIKLRDEQYENQNLKAELEHAYSTSFWFKVST</sequence>
<evidence type="ECO:0000313" key="2">
    <source>
        <dbReference type="Proteomes" id="UP000829447"/>
    </source>
</evidence>